<dbReference type="EMBL" id="LNQE01001455">
    <property type="protein sequence ID" value="KUG17247.1"/>
    <property type="molecule type" value="Genomic_DNA"/>
</dbReference>
<dbReference type="AlphaFoldDB" id="A0A0W8F8S5"/>
<proteinExistence type="predicted"/>
<name>A0A0W8F8S5_9ZZZZ</name>
<protein>
    <submittedName>
        <fullName evidence="1">Uncharacterized protein</fullName>
    </submittedName>
</protein>
<organism evidence="1">
    <name type="scientific">hydrocarbon metagenome</name>
    <dbReference type="NCBI Taxonomy" id="938273"/>
    <lineage>
        <taxon>unclassified sequences</taxon>
        <taxon>metagenomes</taxon>
        <taxon>ecological metagenomes</taxon>
    </lineage>
</organism>
<sequence>MVHAVFCLVSALTIMAAVVPLACAGEVPKGNENTTANITANMTSNTTLNAQGSIISNETRNAAVEGKVLRAGSESTKAPKVLGWKSSRRTAGIKIGLETKSELNLSQRQGSVSKFKFNSDIYTPFFIQNQYMRTKPSYITPDNLSTREVYSISGYPLVMLSSSIP</sequence>
<evidence type="ECO:0000313" key="1">
    <source>
        <dbReference type="EMBL" id="KUG17247.1"/>
    </source>
</evidence>
<gene>
    <name evidence="1" type="ORF">ASZ90_013069</name>
</gene>
<accession>A0A0W8F8S5</accession>
<reference evidence="1" key="1">
    <citation type="journal article" date="2015" name="Proc. Natl. Acad. Sci. U.S.A.">
        <title>Networks of energetic and metabolic interactions define dynamics in microbial communities.</title>
        <authorList>
            <person name="Embree M."/>
            <person name="Liu J.K."/>
            <person name="Al-Bassam M.M."/>
            <person name="Zengler K."/>
        </authorList>
    </citation>
    <scope>NUCLEOTIDE SEQUENCE</scope>
</reference>
<comment type="caution">
    <text evidence="1">The sequence shown here is derived from an EMBL/GenBank/DDBJ whole genome shotgun (WGS) entry which is preliminary data.</text>
</comment>